<name>A0A839U0A4_9HYPH</name>
<dbReference type="EMBL" id="JACHXN010000001">
    <property type="protein sequence ID" value="MBB3144008.1"/>
    <property type="molecule type" value="Genomic_DNA"/>
</dbReference>
<dbReference type="Proteomes" id="UP000554520">
    <property type="component" value="Unassembled WGS sequence"/>
</dbReference>
<proteinExistence type="predicted"/>
<sequence length="75" mass="8150">MPGRRYELPRSGLELTSARQQRITRVIAGDILPLARCYRSSNRLGGQSITAAVAKKGGSAEYILVAHFNAEPHAT</sequence>
<accession>A0A839U0A4</accession>
<evidence type="ECO:0000313" key="2">
    <source>
        <dbReference type="Proteomes" id="UP000554520"/>
    </source>
</evidence>
<protein>
    <submittedName>
        <fullName evidence="1">Uncharacterized protein</fullName>
    </submittedName>
</protein>
<keyword evidence="2" id="KW-1185">Reference proteome</keyword>
<gene>
    <name evidence="1" type="ORF">FHS21_000391</name>
</gene>
<evidence type="ECO:0000313" key="1">
    <source>
        <dbReference type="EMBL" id="MBB3144008.1"/>
    </source>
</evidence>
<organism evidence="1 2">
    <name type="scientific">Phyllobacterium trifolii</name>
    <dbReference type="NCBI Taxonomy" id="300193"/>
    <lineage>
        <taxon>Bacteria</taxon>
        <taxon>Pseudomonadati</taxon>
        <taxon>Pseudomonadota</taxon>
        <taxon>Alphaproteobacteria</taxon>
        <taxon>Hyphomicrobiales</taxon>
        <taxon>Phyllobacteriaceae</taxon>
        <taxon>Phyllobacterium</taxon>
    </lineage>
</organism>
<dbReference type="AlphaFoldDB" id="A0A839U0A4"/>
<comment type="caution">
    <text evidence="1">The sequence shown here is derived from an EMBL/GenBank/DDBJ whole genome shotgun (WGS) entry which is preliminary data.</text>
</comment>
<reference evidence="1 2" key="1">
    <citation type="submission" date="2020-08" db="EMBL/GenBank/DDBJ databases">
        <title>Genomic Encyclopedia of Type Strains, Phase III (KMG-III): the genomes of soil and plant-associated and newly described type strains.</title>
        <authorList>
            <person name="Whitman W."/>
        </authorList>
    </citation>
    <scope>NUCLEOTIDE SEQUENCE [LARGE SCALE GENOMIC DNA]</scope>
    <source>
        <strain evidence="1 2">CECT 7015</strain>
    </source>
</reference>